<reference evidence="1" key="1">
    <citation type="submission" date="2014-11" db="EMBL/GenBank/DDBJ databases">
        <authorList>
            <person name="Amaro Gonzalez C."/>
        </authorList>
    </citation>
    <scope>NUCLEOTIDE SEQUENCE</scope>
</reference>
<reference evidence="1" key="2">
    <citation type="journal article" date="2015" name="Fish Shellfish Immunol.">
        <title>Early steps in the European eel (Anguilla anguilla)-Vibrio vulnificus interaction in the gills: Role of the RtxA13 toxin.</title>
        <authorList>
            <person name="Callol A."/>
            <person name="Pajuelo D."/>
            <person name="Ebbesson L."/>
            <person name="Teles M."/>
            <person name="MacKenzie S."/>
            <person name="Amaro C."/>
        </authorList>
    </citation>
    <scope>NUCLEOTIDE SEQUENCE</scope>
</reference>
<evidence type="ECO:0000313" key="1">
    <source>
        <dbReference type="EMBL" id="JAI00887.1"/>
    </source>
</evidence>
<dbReference type="AlphaFoldDB" id="A0A0E9XEM2"/>
<accession>A0A0E9XEM2</accession>
<dbReference type="EMBL" id="GBXM01007691">
    <property type="protein sequence ID" value="JAI00887.1"/>
    <property type="molecule type" value="Transcribed_RNA"/>
</dbReference>
<name>A0A0E9XEM2_ANGAN</name>
<proteinExistence type="predicted"/>
<organism evidence="1">
    <name type="scientific">Anguilla anguilla</name>
    <name type="common">European freshwater eel</name>
    <name type="synonym">Muraena anguilla</name>
    <dbReference type="NCBI Taxonomy" id="7936"/>
    <lineage>
        <taxon>Eukaryota</taxon>
        <taxon>Metazoa</taxon>
        <taxon>Chordata</taxon>
        <taxon>Craniata</taxon>
        <taxon>Vertebrata</taxon>
        <taxon>Euteleostomi</taxon>
        <taxon>Actinopterygii</taxon>
        <taxon>Neopterygii</taxon>
        <taxon>Teleostei</taxon>
        <taxon>Anguilliformes</taxon>
        <taxon>Anguillidae</taxon>
        <taxon>Anguilla</taxon>
    </lineage>
</organism>
<sequence length="59" mass="7068">MMVQNIKKNKYKTNLTNWSNRFPHNTTDKVLKHFVLNRSALQKKPLHLQLHVVQVYPLN</sequence>
<protein>
    <submittedName>
        <fullName evidence="1">Uncharacterized protein</fullName>
    </submittedName>
</protein>